<organism evidence="1 2">
    <name type="scientific">Streptomyces candidus</name>
    <dbReference type="NCBI Taxonomy" id="67283"/>
    <lineage>
        <taxon>Bacteria</taxon>
        <taxon>Bacillati</taxon>
        <taxon>Actinomycetota</taxon>
        <taxon>Actinomycetes</taxon>
        <taxon>Kitasatosporales</taxon>
        <taxon>Streptomycetaceae</taxon>
        <taxon>Streptomyces</taxon>
    </lineage>
</organism>
<keyword evidence="2" id="KW-1185">Reference proteome</keyword>
<accession>A0A7X0HNF1</accession>
<sequence length="104" mass="11154">MSMHTPVSRPPYGAALHALSALTGQPEHFFLGRPADSSRKRGAHIEFVTMLLLDLDDPDALTARRRTAAPSPALLAVVDELEHAEQIPTAPLLSDDEFAGGWAA</sequence>
<evidence type="ECO:0000313" key="2">
    <source>
        <dbReference type="Proteomes" id="UP000540423"/>
    </source>
</evidence>
<evidence type="ECO:0000313" key="1">
    <source>
        <dbReference type="EMBL" id="MBB6439567.1"/>
    </source>
</evidence>
<gene>
    <name evidence="1" type="ORF">HNQ79_006079</name>
</gene>
<protein>
    <submittedName>
        <fullName evidence="1">Uncharacterized protein</fullName>
    </submittedName>
</protein>
<dbReference type="RefSeq" id="WP_185036107.1">
    <property type="nucleotide sequence ID" value="NZ_BNBN01000015.1"/>
</dbReference>
<reference evidence="1 2" key="1">
    <citation type="submission" date="2020-08" db="EMBL/GenBank/DDBJ databases">
        <title>Genomic Encyclopedia of Type Strains, Phase IV (KMG-IV): sequencing the most valuable type-strain genomes for metagenomic binning, comparative biology and taxonomic classification.</title>
        <authorList>
            <person name="Goeker M."/>
        </authorList>
    </citation>
    <scope>NUCLEOTIDE SEQUENCE [LARGE SCALE GENOMIC DNA]</scope>
    <source>
        <strain evidence="1 2">DSM 40141</strain>
    </source>
</reference>
<comment type="caution">
    <text evidence="1">The sequence shown here is derived from an EMBL/GenBank/DDBJ whole genome shotgun (WGS) entry which is preliminary data.</text>
</comment>
<dbReference type="Proteomes" id="UP000540423">
    <property type="component" value="Unassembled WGS sequence"/>
</dbReference>
<name>A0A7X0HNF1_9ACTN</name>
<dbReference type="EMBL" id="JACHEM010000024">
    <property type="protein sequence ID" value="MBB6439567.1"/>
    <property type="molecule type" value="Genomic_DNA"/>
</dbReference>
<dbReference type="AlphaFoldDB" id="A0A7X0HNF1"/>
<proteinExistence type="predicted"/>